<dbReference type="Proteomes" id="UP001234989">
    <property type="component" value="Chromosome 7"/>
</dbReference>
<sequence>MYHDLPEVNWWNGMEKDIAGFIAMCSNCEQVKAENLRLGGLSQDIDIPTWKVGGCKYGLCCWVSPYSKAT</sequence>
<evidence type="ECO:0000313" key="1">
    <source>
        <dbReference type="EMBL" id="WMV37730.1"/>
    </source>
</evidence>
<dbReference type="Gene3D" id="1.10.340.70">
    <property type="match status" value="1"/>
</dbReference>
<organism evidence="1 2">
    <name type="scientific">Solanum verrucosum</name>
    <dbReference type="NCBI Taxonomy" id="315347"/>
    <lineage>
        <taxon>Eukaryota</taxon>
        <taxon>Viridiplantae</taxon>
        <taxon>Streptophyta</taxon>
        <taxon>Embryophyta</taxon>
        <taxon>Tracheophyta</taxon>
        <taxon>Spermatophyta</taxon>
        <taxon>Magnoliopsida</taxon>
        <taxon>eudicotyledons</taxon>
        <taxon>Gunneridae</taxon>
        <taxon>Pentapetalae</taxon>
        <taxon>asterids</taxon>
        <taxon>lamiids</taxon>
        <taxon>Solanales</taxon>
        <taxon>Solanaceae</taxon>
        <taxon>Solanoideae</taxon>
        <taxon>Solaneae</taxon>
        <taxon>Solanum</taxon>
    </lineage>
</organism>
<protein>
    <recommendedName>
        <fullName evidence="3">Integrase zinc-binding domain-containing protein</fullName>
    </recommendedName>
</protein>
<proteinExistence type="predicted"/>
<dbReference type="AlphaFoldDB" id="A0AAF0ZFJ3"/>
<gene>
    <name evidence="1" type="ORF">MTR67_031115</name>
</gene>
<dbReference type="EMBL" id="CP133618">
    <property type="protein sequence ID" value="WMV37730.1"/>
    <property type="molecule type" value="Genomic_DNA"/>
</dbReference>
<evidence type="ECO:0008006" key="3">
    <source>
        <dbReference type="Google" id="ProtNLM"/>
    </source>
</evidence>
<accession>A0AAF0ZFJ3</accession>
<reference evidence="1" key="1">
    <citation type="submission" date="2023-08" db="EMBL/GenBank/DDBJ databases">
        <title>A de novo genome assembly of Solanum verrucosum Schlechtendal, a Mexican diploid species geographically isolated from the other diploid A-genome species in potato relatives.</title>
        <authorList>
            <person name="Hosaka K."/>
        </authorList>
    </citation>
    <scope>NUCLEOTIDE SEQUENCE</scope>
    <source>
        <tissue evidence="1">Young leaves</tissue>
    </source>
</reference>
<evidence type="ECO:0000313" key="2">
    <source>
        <dbReference type="Proteomes" id="UP001234989"/>
    </source>
</evidence>
<name>A0AAF0ZFJ3_SOLVR</name>
<keyword evidence="2" id="KW-1185">Reference proteome</keyword>